<reference evidence="3" key="1">
    <citation type="submission" date="2016-10" db="EMBL/GenBank/DDBJ databases">
        <authorList>
            <person name="Varghese N."/>
            <person name="Submissions S."/>
        </authorList>
    </citation>
    <scope>NUCLEOTIDE SEQUENCE [LARGE SCALE GENOMIC DNA]</scope>
    <source>
        <strain evidence="3">DSM 44232</strain>
    </source>
</reference>
<gene>
    <name evidence="2" type="ORF">SAMN04488564_104690</name>
</gene>
<dbReference type="RefSeq" id="WP_093595439.1">
    <property type="nucleotide sequence ID" value="NZ_FOYL01000004.1"/>
</dbReference>
<organism evidence="2 3">
    <name type="scientific">Lentzea waywayandensis</name>
    <dbReference type="NCBI Taxonomy" id="84724"/>
    <lineage>
        <taxon>Bacteria</taxon>
        <taxon>Bacillati</taxon>
        <taxon>Actinomycetota</taxon>
        <taxon>Actinomycetes</taxon>
        <taxon>Pseudonocardiales</taxon>
        <taxon>Pseudonocardiaceae</taxon>
        <taxon>Lentzea</taxon>
    </lineage>
</organism>
<keyword evidence="1" id="KW-0472">Membrane</keyword>
<feature type="transmembrane region" description="Helical" evidence="1">
    <location>
        <begin position="15"/>
        <end position="37"/>
    </location>
</feature>
<dbReference type="InterPro" id="IPR001646">
    <property type="entry name" value="5peptide_repeat"/>
</dbReference>
<dbReference type="Pfam" id="PF13576">
    <property type="entry name" value="Pentapeptide_3"/>
    <property type="match status" value="1"/>
</dbReference>
<dbReference type="EMBL" id="FOYL01000004">
    <property type="protein sequence ID" value="SFR17984.1"/>
    <property type="molecule type" value="Genomic_DNA"/>
</dbReference>
<evidence type="ECO:0000313" key="3">
    <source>
        <dbReference type="Proteomes" id="UP000198583"/>
    </source>
</evidence>
<dbReference type="AlphaFoldDB" id="A0A1I6EJP5"/>
<dbReference type="Gene3D" id="2.160.20.80">
    <property type="entry name" value="E3 ubiquitin-protein ligase SopA"/>
    <property type="match status" value="1"/>
</dbReference>
<name>A0A1I6EJP5_9PSEU</name>
<keyword evidence="1" id="KW-1133">Transmembrane helix</keyword>
<keyword evidence="3" id="KW-1185">Reference proteome</keyword>
<sequence>MAKADRELRSIRTHISAVVLVGLTVFAVAATLLWLALSMPTAVNTRVDIIKIALSVVAGVGGVVALVVAYRKQRINESAEKREHAKVLNERFATACTQIGHDKPTVRLAGLYAMASLADEWTEQRQTCIDVLCAYLRLPYEPSLDSEWDHDEETEVRLSITSVLTAHLRDDAPTSWQGHDFHLTRAVLRAADFAGIHVTGGNLVLSLARFPGGWVSFDGMKVSGGEVWFGGATFSGARVTFHGAQFTGGRVKFEGAEFNSGEVSFRGAKFAGGEVDLSEAVITVAPVFDDGEKPGLKLP</sequence>
<evidence type="ECO:0000256" key="1">
    <source>
        <dbReference type="SAM" id="Phobius"/>
    </source>
</evidence>
<protein>
    <submittedName>
        <fullName evidence="2">Pentapeptide repeat-containing protein</fullName>
    </submittedName>
</protein>
<accession>A0A1I6EJP5</accession>
<dbReference type="STRING" id="84724.SAMN04488564_104690"/>
<proteinExistence type="predicted"/>
<evidence type="ECO:0000313" key="2">
    <source>
        <dbReference type="EMBL" id="SFR17984.1"/>
    </source>
</evidence>
<dbReference type="Proteomes" id="UP000198583">
    <property type="component" value="Unassembled WGS sequence"/>
</dbReference>
<dbReference type="OrthoDB" id="8440251at2"/>
<feature type="transmembrane region" description="Helical" evidence="1">
    <location>
        <begin position="49"/>
        <end position="70"/>
    </location>
</feature>
<keyword evidence="1" id="KW-0812">Transmembrane</keyword>